<keyword evidence="13" id="KW-1015">Disulfide bond</keyword>
<dbReference type="PRINTS" id="PR00368">
    <property type="entry name" value="FADPNR"/>
</dbReference>
<dbReference type="RefSeq" id="WP_425308287.1">
    <property type="nucleotide sequence ID" value="NZ_CP154795.1"/>
</dbReference>
<dbReference type="Gene3D" id="3.30.390.30">
    <property type="match status" value="1"/>
</dbReference>
<dbReference type="SUPFAM" id="SSF55424">
    <property type="entry name" value="FAD/NAD-linked reductases, dimerisation (C-terminal) domain"/>
    <property type="match status" value="1"/>
</dbReference>
<keyword evidence="7 17" id="KW-0285">Flavoprotein</keyword>
<evidence type="ECO:0000256" key="8">
    <source>
        <dbReference type="ARBA" id="ARBA00022723"/>
    </source>
</evidence>
<dbReference type="SUPFAM" id="SSF51905">
    <property type="entry name" value="FAD/NAD(P)-binding domain"/>
    <property type="match status" value="1"/>
</dbReference>
<gene>
    <name evidence="20" type="primary">merA</name>
    <name evidence="20" type="ORF">AADG42_05850</name>
</gene>
<evidence type="ECO:0000259" key="19">
    <source>
        <dbReference type="Pfam" id="PF07992"/>
    </source>
</evidence>
<organism evidence="20 21">
    <name type="scientific">Ammonicoccus fulvus</name>
    <dbReference type="NCBI Taxonomy" id="3138240"/>
    <lineage>
        <taxon>Bacteria</taxon>
        <taxon>Bacillati</taxon>
        <taxon>Actinomycetota</taxon>
        <taxon>Actinomycetes</taxon>
        <taxon>Propionibacteriales</taxon>
        <taxon>Propionibacteriaceae</taxon>
        <taxon>Ammonicoccus</taxon>
    </lineage>
</organism>
<evidence type="ECO:0000256" key="12">
    <source>
        <dbReference type="ARBA" id="ARBA00023002"/>
    </source>
</evidence>
<dbReference type="InterPro" id="IPR001100">
    <property type="entry name" value="Pyr_nuc-diS_OxRdtase"/>
</dbReference>
<evidence type="ECO:0000256" key="10">
    <source>
        <dbReference type="ARBA" id="ARBA00022857"/>
    </source>
</evidence>
<evidence type="ECO:0000256" key="3">
    <source>
        <dbReference type="ARBA" id="ARBA00011738"/>
    </source>
</evidence>
<dbReference type="PANTHER" id="PTHR43014">
    <property type="entry name" value="MERCURIC REDUCTASE"/>
    <property type="match status" value="1"/>
</dbReference>
<sequence>MTATAERRSYDLAVIGSGGAAFAAAIRATNLGRRVVMIERGTVGGTCVNTGCVPSKALLAAAEARHVTLDAARFPGLSAPDVRPVDMPALVAGKDELVGSLRGEKYVDLAAEYGWDLLPGEATFVGTPTDPVLHVAGPDGTVEVVGAAHYLIATGSTPWAPPVPGLHEAGYLTSTTAMDLDHVPDSLLVIGGGYVAMEQAQLFARLGARVTMLVRSRLASHEEPEASTALEEIFTDEGIEVIYGAVPTAVRRDPAGGEVTIAATTADGSQELRAAEILVATGRRAVTGTLGLDTVDVRTGKRGEVIVDSQLRATNPRVWAAGDVTAHPQFVYVAAAHGTLVADNALTDAGREVDYRHLPRVVFTSPALASVGMTDQQANAAGIRCDCRVLPLEHVPRAIVNRDTRGLIKIVADADTGVIVGITALAQDAGDLAAAGVYILEAGMTVDQVANLWSPYLTMAEGLKLTAQSFTTDVTRLSCCAA</sequence>
<keyword evidence="8" id="KW-0479">Metal-binding</keyword>
<evidence type="ECO:0000256" key="6">
    <source>
        <dbReference type="ARBA" id="ARBA00022466"/>
    </source>
</evidence>
<evidence type="ECO:0000313" key="20">
    <source>
        <dbReference type="EMBL" id="XAN06850.1"/>
    </source>
</evidence>
<dbReference type="InterPro" id="IPR036188">
    <property type="entry name" value="FAD/NAD-bd_sf"/>
</dbReference>
<dbReference type="Gene3D" id="3.50.50.60">
    <property type="entry name" value="FAD/NAD(P)-binding domain"/>
    <property type="match status" value="2"/>
</dbReference>
<dbReference type="Proteomes" id="UP001442841">
    <property type="component" value="Chromosome"/>
</dbReference>
<keyword evidence="9 17" id="KW-0274">FAD</keyword>
<keyword evidence="6" id="KW-0475">Mercuric resistance</keyword>
<reference evidence="20 21" key="1">
    <citation type="submission" date="2024-04" db="EMBL/GenBank/DDBJ databases">
        <title>Isolation of an actinomycete strain from pig manure.</title>
        <authorList>
            <person name="Gong T."/>
            <person name="Yu Z."/>
            <person name="An M."/>
            <person name="Wei C."/>
            <person name="Yang W."/>
            <person name="Liu L."/>
        </authorList>
    </citation>
    <scope>NUCLEOTIDE SEQUENCE [LARGE SCALE GENOMIC DNA]</scope>
    <source>
        <strain evidence="20 21">ZF39</strain>
    </source>
</reference>
<evidence type="ECO:0000259" key="18">
    <source>
        <dbReference type="Pfam" id="PF02852"/>
    </source>
</evidence>
<dbReference type="EMBL" id="CP154795">
    <property type="protein sequence ID" value="XAN06850.1"/>
    <property type="molecule type" value="Genomic_DNA"/>
</dbReference>
<keyword evidence="11" id="KW-0476">Mercury</keyword>
<keyword evidence="21" id="KW-1185">Reference proteome</keyword>
<dbReference type="GO" id="GO:0016152">
    <property type="term" value="F:mercury (II) reductase (NADP+) activity"/>
    <property type="evidence" value="ECO:0007669"/>
    <property type="project" value="UniProtKB-EC"/>
</dbReference>
<dbReference type="EC" id="1.16.1.1" evidence="4"/>
<dbReference type="PIRSF" id="PIRSF000350">
    <property type="entry name" value="Mercury_reductase_MerA"/>
    <property type="match status" value="1"/>
</dbReference>
<keyword evidence="14 17" id="KW-0676">Redox-active center</keyword>
<evidence type="ECO:0000256" key="16">
    <source>
        <dbReference type="ARBA" id="ARBA00048984"/>
    </source>
</evidence>
<dbReference type="InterPro" id="IPR016156">
    <property type="entry name" value="FAD/NAD-linked_Rdtase_dimer_sf"/>
</dbReference>
<keyword evidence="10" id="KW-0521">NADP</keyword>
<evidence type="ECO:0000256" key="11">
    <source>
        <dbReference type="ARBA" id="ARBA00022914"/>
    </source>
</evidence>
<dbReference type="Pfam" id="PF07992">
    <property type="entry name" value="Pyr_redox_2"/>
    <property type="match status" value="1"/>
</dbReference>
<dbReference type="PRINTS" id="PR00411">
    <property type="entry name" value="PNDRDTASEI"/>
</dbReference>
<evidence type="ECO:0000256" key="4">
    <source>
        <dbReference type="ARBA" id="ARBA00012661"/>
    </source>
</evidence>
<dbReference type="PROSITE" id="PS00076">
    <property type="entry name" value="PYRIDINE_REDOX_1"/>
    <property type="match status" value="1"/>
</dbReference>
<dbReference type="InterPro" id="IPR012999">
    <property type="entry name" value="Pyr_OxRdtase_I_AS"/>
</dbReference>
<evidence type="ECO:0000256" key="9">
    <source>
        <dbReference type="ARBA" id="ARBA00022827"/>
    </source>
</evidence>
<evidence type="ECO:0000256" key="13">
    <source>
        <dbReference type="ARBA" id="ARBA00023157"/>
    </source>
</evidence>
<accession>A0ABZ3FQ01</accession>
<evidence type="ECO:0000256" key="14">
    <source>
        <dbReference type="ARBA" id="ARBA00023284"/>
    </source>
</evidence>
<dbReference type="InterPro" id="IPR023753">
    <property type="entry name" value="FAD/NAD-binding_dom"/>
</dbReference>
<evidence type="ECO:0000313" key="21">
    <source>
        <dbReference type="Proteomes" id="UP001442841"/>
    </source>
</evidence>
<dbReference type="PANTHER" id="PTHR43014:SF2">
    <property type="entry name" value="MERCURIC REDUCTASE"/>
    <property type="match status" value="1"/>
</dbReference>
<feature type="domain" description="FAD/NAD(P)-binding" evidence="19">
    <location>
        <begin position="10"/>
        <end position="338"/>
    </location>
</feature>
<dbReference type="InterPro" id="IPR021179">
    <property type="entry name" value="Mercury_reductase_MerA"/>
</dbReference>
<evidence type="ECO:0000256" key="17">
    <source>
        <dbReference type="RuleBase" id="RU003691"/>
    </source>
</evidence>
<comment type="catalytic activity">
    <reaction evidence="16">
        <text>Hg + NADP(+) + H(+) = Hg(2+) + NADPH</text>
        <dbReference type="Rhea" id="RHEA:23856"/>
        <dbReference type="ChEBI" id="CHEBI:15378"/>
        <dbReference type="ChEBI" id="CHEBI:16170"/>
        <dbReference type="ChEBI" id="CHEBI:16793"/>
        <dbReference type="ChEBI" id="CHEBI:57783"/>
        <dbReference type="ChEBI" id="CHEBI:58349"/>
        <dbReference type="EC" id="1.16.1.1"/>
    </reaction>
</comment>
<dbReference type="NCBIfam" id="TIGR02053">
    <property type="entry name" value="MerA"/>
    <property type="match status" value="1"/>
</dbReference>
<comment type="similarity">
    <text evidence="2 17">Belongs to the class-I pyridine nucleotide-disulfide oxidoreductase family.</text>
</comment>
<evidence type="ECO:0000256" key="2">
    <source>
        <dbReference type="ARBA" id="ARBA00007532"/>
    </source>
</evidence>
<dbReference type="Pfam" id="PF02852">
    <property type="entry name" value="Pyr_redox_dim"/>
    <property type="match status" value="1"/>
</dbReference>
<protein>
    <recommendedName>
        <fullName evidence="5">Mercuric reductase</fullName>
        <ecNumber evidence="4">1.16.1.1</ecNumber>
    </recommendedName>
    <alternativeName>
        <fullName evidence="15">Hg(II) reductase</fullName>
    </alternativeName>
</protein>
<proteinExistence type="inferred from homology"/>
<evidence type="ECO:0000256" key="5">
    <source>
        <dbReference type="ARBA" id="ARBA00014791"/>
    </source>
</evidence>
<name>A0ABZ3FQ01_9ACTN</name>
<evidence type="ECO:0000256" key="7">
    <source>
        <dbReference type="ARBA" id="ARBA00022630"/>
    </source>
</evidence>
<feature type="domain" description="Pyridine nucleotide-disulphide oxidoreductase dimerisation" evidence="18">
    <location>
        <begin position="359"/>
        <end position="464"/>
    </location>
</feature>
<comment type="subunit">
    <text evidence="3">Homodimer.</text>
</comment>
<dbReference type="InterPro" id="IPR004099">
    <property type="entry name" value="Pyr_nucl-diS_OxRdtase_dimer"/>
</dbReference>
<evidence type="ECO:0000256" key="1">
    <source>
        <dbReference type="ARBA" id="ARBA00001974"/>
    </source>
</evidence>
<keyword evidence="12 17" id="KW-0560">Oxidoreductase</keyword>
<evidence type="ECO:0000256" key="15">
    <source>
        <dbReference type="ARBA" id="ARBA00031725"/>
    </source>
</evidence>
<comment type="cofactor">
    <cofactor evidence="1">
        <name>FAD</name>
        <dbReference type="ChEBI" id="CHEBI:57692"/>
    </cofactor>
</comment>